<evidence type="ECO:0000313" key="2">
    <source>
        <dbReference type="Proteomes" id="UP000006683"/>
    </source>
</evidence>
<dbReference type="EMBL" id="CP002209">
    <property type="protein sequence ID" value="ADN74307.1"/>
    <property type="molecule type" value="Genomic_DNA"/>
</dbReference>
<sequence length="360" mass="40432">MNIIIPIAGRSSRFPDMKPKWMLTHPQGDFMVVEAIKGLDLSNVRRIVLVGLAQHEQEYGFVAALTAQFEALGIDDRVEFVLLEAQTRHQPETVARAIEQAHIEGPIYIKDSDNYFVDTPRPGNLVACYDLHSLDNVNARNKSYLEVNADGHIINIVEKQIVSSTFCVGGYGFADAAQFMACFERLQAEPDLYLSHMIFQMVSDGETFGHQLVSDYVDWGTIKEWNAYKAHYSTLFVDLDGTLVRNSAQFTEPKWGTTEAIADNVATLNALHASGTVQIIITTSRKEAYRDVTVAQLERLGIRYDQLIMGLVHGRRIVINDYAKSNPYKSCDAINIKRNSSDLKDKLEDSVGFHIDLGQR</sequence>
<name>E1SW07_FERBD</name>
<evidence type="ECO:0000313" key="1">
    <source>
        <dbReference type="EMBL" id="ADN74307.1"/>
    </source>
</evidence>
<organism evidence="1 2">
    <name type="scientific">Ferrimonas balearica (strain DSM 9799 / CCM 4581 / KCTC 23876 / PAT)</name>
    <dbReference type="NCBI Taxonomy" id="550540"/>
    <lineage>
        <taxon>Bacteria</taxon>
        <taxon>Pseudomonadati</taxon>
        <taxon>Pseudomonadota</taxon>
        <taxon>Gammaproteobacteria</taxon>
        <taxon>Alteromonadales</taxon>
        <taxon>Ferrimonadaceae</taxon>
        <taxon>Ferrimonas</taxon>
    </lineage>
</organism>
<dbReference type="Gene3D" id="3.40.50.1000">
    <property type="entry name" value="HAD superfamily/HAD-like"/>
    <property type="match status" value="1"/>
</dbReference>
<dbReference type="STRING" id="550540.Fbal_0093"/>
<dbReference type="InterPro" id="IPR023214">
    <property type="entry name" value="HAD_sf"/>
</dbReference>
<dbReference type="OrthoDB" id="9788272at2"/>
<dbReference type="Proteomes" id="UP000006683">
    <property type="component" value="Chromosome"/>
</dbReference>
<reference evidence="1 2" key="1">
    <citation type="journal article" date="2010" name="Stand. Genomic Sci.">
        <title>Complete genome sequence of Ferrimonas balearica type strain (PAT).</title>
        <authorList>
            <person name="Nolan M."/>
            <person name="Sikorski J."/>
            <person name="Davenport K."/>
            <person name="Lucas S."/>
            <person name="Glavina Del Rio T."/>
            <person name="Tice H."/>
            <person name="Cheng J."/>
            <person name="Goodwin L."/>
            <person name="Pitluck S."/>
            <person name="Liolios K."/>
            <person name="Ivanova N."/>
            <person name="Mavromatis K."/>
            <person name="Ovchinnikova G."/>
            <person name="Pati A."/>
            <person name="Chen A."/>
            <person name="Palaniappan K."/>
            <person name="Land M."/>
            <person name="Hauser L."/>
            <person name="Chang Y."/>
            <person name="Jeffries C."/>
            <person name="Tapia R."/>
            <person name="Brettin T."/>
            <person name="Detter J."/>
            <person name="Han C."/>
            <person name="Yasawong M."/>
            <person name="Rohde M."/>
            <person name="Tindall B."/>
            <person name="Goker M."/>
            <person name="Woyke T."/>
            <person name="Bristow J."/>
            <person name="Eisen J."/>
            <person name="Markowitz V."/>
            <person name="Hugenholtz P."/>
            <person name="Kyrpides N."/>
            <person name="Klenk H."/>
            <person name="Lapidus A."/>
        </authorList>
    </citation>
    <scope>NUCLEOTIDE SEQUENCE [LARGE SCALE GENOMIC DNA]</scope>
    <source>
        <strain evidence="2">DSM 9799 / CCM 4581 / KCTC 23876 / PAT</strain>
    </source>
</reference>
<dbReference type="AlphaFoldDB" id="E1SW07"/>
<dbReference type="SUPFAM" id="SSF56784">
    <property type="entry name" value="HAD-like"/>
    <property type="match status" value="1"/>
</dbReference>
<accession>E1SW07</accession>
<dbReference type="SUPFAM" id="SSF53448">
    <property type="entry name" value="Nucleotide-diphospho-sugar transferases"/>
    <property type="match status" value="1"/>
</dbReference>
<dbReference type="InterPro" id="IPR036412">
    <property type="entry name" value="HAD-like_sf"/>
</dbReference>
<protein>
    <recommendedName>
        <fullName evidence="3">N-acylneuraminate cytidylyltransferase</fullName>
    </recommendedName>
</protein>
<keyword evidence="2" id="KW-1185">Reference proteome</keyword>
<dbReference type="HOGENOM" id="CLU_780623_0_0_6"/>
<dbReference type="KEGG" id="fbl:Fbal_0093"/>
<dbReference type="RefSeq" id="WP_013343613.1">
    <property type="nucleotide sequence ID" value="NC_014541.1"/>
</dbReference>
<dbReference type="GeneID" id="67180339"/>
<proteinExistence type="predicted"/>
<dbReference type="InterPro" id="IPR029044">
    <property type="entry name" value="Nucleotide-diphossugar_trans"/>
</dbReference>
<evidence type="ECO:0008006" key="3">
    <source>
        <dbReference type="Google" id="ProtNLM"/>
    </source>
</evidence>
<dbReference type="eggNOG" id="ENOG5032XPW">
    <property type="taxonomic scope" value="Bacteria"/>
</dbReference>
<dbReference type="Gene3D" id="3.90.550.10">
    <property type="entry name" value="Spore Coat Polysaccharide Biosynthesis Protein SpsA, Chain A"/>
    <property type="match status" value="1"/>
</dbReference>
<gene>
    <name evidence="1" type="ordered locus">Fbal_0093</name>
</gene>